<reference evidence="3 4" key="1">
    <citation type="submission" date="2019-03" db="EMBL/GenBank/DDBJ databases">
        <authorList>
            <person name="Gaulin E."/>
            <person name="Dumas B."/>
        </authorList>
    </citation>
    <scope>NUCLEOTIDE SEQUENCE [LARGE SCALE GENOMIC DNA]</scope>
    <source>
        <strain evidence="3">CBS 568.67</strain>
    </source>
</reference>
<evidence type="ECO:0000313" key="2">
    <source>
        <dbReference type="EMBL" id="KAF0689749.1"/>
    </source>
</evidence>
<dbReference type="EMBL" id="CAADRA010006435">
    <property type="protein sequence ID" value="VFT95551.1"/>
    <property type="molecule type" value="Genomic_DNA"/>
</dbReference>
<feature type="compositionally biased region" description="Basic and acidic residues" evidence="1">
    <location>
        <begin position="39"/>
        <end position="84"/>
    </location>
</feature>
<feature type="compositionally biased region" description="Polar residues" evidence="1">
    <location>
        <begin position="1"/>
        <end position="12"/>
    </location>
</feature>
<protein>
    <submittedName>
        <fullName evidence="3">Aste57867_18817 protein</fullName>
    </submittedName>
</protein>
<dbReference type="AlphaFoldDB" id="A0A485LFB9"/>
<gene>
    <name evidence="3" type="primary">Aste57867_18817</name>
    <name evidence="2" type="ORF">As57867_018753</name>
    <name evidence="3" type="ORF">ASTE57867_18817</name>
</gene>
<feature type="compositionally biased region" description="Polar residues" evidence="1">
    <location>
        <begin position="21"/>
        <end position="35"/>
    </location>
</feature>
<dbReference type="EMBL" id="VJMH01006414">
    <property type="protein sequence ID" value="KAF0689749.1"/>
    <property type="molecule type" value="Genomic_DNA"/>
</dbReference>
<reference evidence="2" key="2">
    <citation type="submission" date="2019-06" db="EMBL/GenBank/DDBJ databases">
        <title>Genomics analysis of Aphanomyces spp. identifies a new class of oomycete effector associated with host adaptation.</title>
        <authorList>
            <person name="Gaulin E."/>
        </authorList>
    </citation>
    <scope>NUCLEOTIDE SEQUENCE</scope>
    <source>
        <strain evidence="2">CBS 578.67</strain>
    </source>
</reference>
<evidence type="ECO:0000256" key="1">
    <source>
        <dbReference type="SAM" id="MobiDB-lite"/>
    </source>
</evidence>
<evidence type="ECO:0000313" key="4">
    <source>
        <dbReference type="Proteomes" id="UP000332933"/>
    </source>
</evidence>
<organism evidence="3 4">
    <name type="scientific">Aphanomyces stellatus</name>
    <dbReference type="NCBI Taxonomy" id="120398"/>
    <lineage>
        <taxon>Eukaryota</taxon>
        <taxon>Sar</taxon>
        <taxon>Stramenopiles</taxon>
        <taxon>Oomycota</taxon>
        <taxon>Saprolegniomycetes</taxon>
        <taxon>Saprolegniales</taxon>
        <taxon>Verrucalvaceae</taxon>
        <taxon>Aphanomyces</taxon>
    </lineage>
</organism>
<dbReference type="OrthoDB" id="79162at2759"/>
<feature type="region of interest" description="Disordered" evidence="1">
    <location>
        <begin position="1"/>
        <end position="135"/>
    </location>
</feature>
<keyword evidence="4" id="KW-1185">Reference proteome</keyword>
<evidence type="ECO:0000313" key="3">
    <source>
        <dbReference type="EMBL" id="VFT95551.1"/>
    </source>
</evidence>
<feature type="compositionally biased region" description="Acidic residues" evidence="1">
    <location>
        <begin position="122"/>
        <end position="132"/>
    </location>
</feature>
<accession>A0A485LFB9</accession>
<proteinExistence type="predicted"/>
<name>A0A485LFB9_9STRA</name>
<feature type="compositionally biased region" description="Basic and acidic residues" evidence="1">
    <location>
        <begin position="92"/>
        <end position="108"/>
    </location>
</feature>
<dbReference type="Proteomes" id="UP000332933">
    <property type="component" value="Unassembled WGS sequence"/>
</dbReference>
<sequence>MGSVPTTTSLPNVPTLALADGSSTSMTSKAGNPVTSAADEERKRQRRKESEREWYLKHREDRLAKQRDYDARNRDRRLQQMKDYRTKHKEKQRAYKQDWYRRNRDAIRMKRTQRKVKGGGSMDDDDDDEDDNGASARGTALLSLLCDVALMT</sequence>